<dbReference type="GO" id="GO:0032357">
    <property type="term" value="F:oxidized purine DNA binding"/>
    <property type="evidence" value="ECO:0007669"/>
    <property type="project" value="TreeGrafter"/>
</dbReference>
<evidence type="ECO:0000313" key="14">
    <source>
        <dbReference type="EMBL" id="EKX87816.1"/>
    </source>
</evidence>
<dbReference type="EC" id="3.2.2.31" evidence="4"/>
<evidence type="ECO:0000313" key="15">
    <source>
        <dbReference type="Proteomes" id="UP000010445"/>
    </source>
</evidence>
<dbReference type="GO" id="GO:0006298">
    <property type="term" value="P:mismatch repair"/>
    <property type="evidence" value="ECO:0007669"/>
    <property type="project" value="TreeGrafter"/>
</dbReference>
<dbReference type="PATRIC" id="fig|1035195.3.peg.2318"/>
<dbReference type="GO" id="GO:0051536">
    <property type="term" value="F:iron-sulfur cluster binding"/>
    <property type="evidence" value="ECO:0007669"/>
    <property type="project" value="UniProtKB-KW"/>
</dbReference>
<keyword evidence="15" id="KW-1185">Reference proteome</keyword>
<comment type="similarity">
    <text evidence="3">Belongs to the Nth/MutY family.</text>
</comment>
<dbReference type="PANTHER" id="PTHR42944:SF1">
    <property type="entry name" value="ADENINE DNA GLYCOSYLASE"/>
    <property type="match status" value="1"/>
</dbReference>
<dbReference type="PROSITE" id="PS01155">
    <property type="entry name" value="ENDONUCLEASE_III_2"/>
    <property type="match status" value="1"/>
</dbReference>
<dbReference type="GO" id="GO:0046872">
    <property type="term" value="F:metal ion binding"/>
    <property type="evidence" value="ECO:0007669"/>
    <property type="project" value="UniProtKB-KW"/>
</dbReference>
<gene>
    <name evidence="14" type="ORF">HMPREF9997_02593</name>
</gene>
<evidence type="ECO:0000256" key="11">
    <source>
        <dbReference type="ARBA" id="ARBA00023204"/>
    </source>
</evidence>
<dbReference type="InterPro" id="IPR003265">
    <property type="entry name" value="HhH-GPD_domain"/>
</dbReference>
<dbReference type="Gene3D" id="1.10.340.30">
    <property type="entry name" value="Hypothetical protein, domain 2"/>
    <property type="match status" value="1"/>
</dbReference>
<sequence>MDSLCIFDTARATFLATLSNLMASQFSPDKHLTTWFAANKRDIVWRIPDTSAWGILLSEVMSQQTPVKRVEPIWQEWMRRWPTPTDFAQASADDVLRAWGKLGYPRRALRLLECARVVVDKHGGDVPSDVDELLALPGIGDYTARAVAAFAYGQRVPVVDTNVRRVYSRWKLGRFLPGAASKRDLAQVEALLPQEPQQAADMSVALMELGALVCTATSPDCDACPLIKNCAWQSAGCPEPSAEELARAKKRVQKFTGTDRQVRGLIMDVLRDATAPVPQSRIDAAWPDAPQRSRALHSLLTDGLAEQTPDGLFQLPGAFSPLCVSESR</sequence>
<evidence type="ECO:0000256" key="4">
    <source>
        <dbReference type="ARBA" id="ARBA00012045"/>
    </source>
</evidence>
<evidence type="ECO:0000256" key="12">
    <source>
        <dbReference type="ARBA" id="ARBA00023295"/>
    </source>
</evidence>
<dbReference type="InterPro" id="IPR000445">
    <property type="entry name" value="HhH_motif"/>
</dbReference>
<dbReference type="InterPro" id="IPR011257">
    <property type="entry name" value="DNA_glycosylase"/>
</dbReference>
<dbReference type="InterPro" id="IPR044298">
    <property type="entry name" value="MIG/MutY"/>
</dbReference>
<dbReference type="InterPro" id="IPR004036">
    <property type="entry name" value="Endonuclease-III-like_CS2"/>
</dbReference>
<dbReference type="eggNOG" id="COG1194">
    <property type="taxonomic scope" value="Bacteria"/>
</dbReference>
<dbReference type="Pfam" id="PF00633">
    <property type="entry name" value="HHH"/>
    <property type="match status" value="1"/>
</dbReference>
<dbReference type="STRING" id="1035195.HMPREF9997_02593"/>
<keyword evidence="10" id="KW-0411">Iron-sulfur</keyword>
<comment type="caution">
    <text evidence="14">The sequence shown here is derived from an EMBL/GenBank/DDBJ whole genome shotgun (WGS) entry which is preliminary data.</text>
</comment>
<dbReference type="SMART" id="SM00478">
    <property type="entry name" value="ENDO3c"/>
    <property type="match status" value="1"/>
</dbReference>
<keyword evidence="9" id="KW-0408">Iron</keyword>
<evidence type="ECO:0000259" key="13">
    <source>
        <dbReference type="SMART" id="SM00478"/>
    </source>
</evidence>
<dbReference type="HOGENOM" id="CLU_012862_2_0_11"/>
<reference evidence="14 15" key="1">
    <citation type="submission" date="2012-05" db="EMBL/GenBank/DDBJ databases">
        <authorList>
            <person name="Weinstock G."/>
            <person name="Sodergren E."/>
            <person name="Lobos E.A."/>
            <person name="Fulton L."/>
            <person name="Fulton R."/>
            <person name="Courtney L."/>
            <person name="Fronick C."/>
            <person name="O'Laughlin M."/>
            <person name="Godfrey J."/>
            <person name="Wilson R.M."/>
            <person name="Miner T."/>
            <person name="Farmer C."/>
            <person name="Delehaunty K."/>
            <person name="Cordes M."/>
            <person name="Minx P."/>
            <person name="Tomlinson C."/>
            <person name="Chen J."/>
            <person name="Wollam A."/>
            <person name="Pepin K.H."/>
            <person name="Bhonagiri V."/>
            <person name="Zhang X."/>
            <person name="Suruliraj S."/>
            <person name="Warren W."/>
            <person name="Mitreva M."/>
            <person name="Mardis E.R."/>
            <person name="Wilson R.K."/>
        </authorList>
    </citation>
    <scope>NUCLEOTIDE SEQUENCE [LARGE SCALE GENOMIC DNA]</scope>
    <source>
        <strain evidence="14 15">F0235</strain>
    </source>
</reference>
<evidence type="ECO:0000256" key="2">
    <source>
        <dbReference type="ARBA" id="ARBA00001966"/>
    </source>
</evidence>
<comment type="cofactor">
    <cofactor evidence="2">
        <name>[4Fe-4S] cluster</name>
        <dbReference type="ChEBI" id="CHEBI:49883"/>
    </cofactor>
</comment>
<organism evidence="14 15">
    <name type="scientific">Corynebacterium durum F0235</name>
    <dbReference type="NCBI Taxonomy" id="1035195"/>
    <lineage>
        <taxon>Bacteria</taxon>
        <taxon>Bacillati</taxon>
        <taxon>Actinomycetota</taxon>
        <taxon>Actinomycetes</taxon>
        <taxon>Mycobacteriales</taxon>
        <taxon>Corynebacteriaceae</taxon>
        <taxon>Corynebacterium</taxon>
    </lineage>
</organism>
<keyword evidence="7" id="KW-0227">DNA damage</keyword>
<dbReference type="EMBL" id="AMEM01000041">
    <property type="protein sequence ID" value="EKX87816.1"/>
    <property type="molecule type" value="Genomic_DNA"/>
</dbReference>
<evidence type="ECO:0000256" key="8">
    <source>
        <dbReference type="ARBA" id="ARBA00022801"/>
    </source>
</evidence>
<dbReference type="Pfam" id="PF00730">
    <property type="entry name" value="HhH-GPD"/>
    <property type="match status" value="1"/>
</dbReference>
<dbReference type="PANTHER" id="PTHR42944">
    <property type="entry name" value="ADENINE DNA GLYCOSYLASE"/>
    <property type="match status" value="1"/>
</dbReference>
<name>L1MA66_9CORY</name>
<evidence type="ECO:0000256" key="6">
    <source>
        <dbReference type="ARBA" id="ARBA00022723"/>
    </source>
</evidence>
<dbReference type="GO" id="GO:0000701">
    <property type="term" value="F:purine-specific mismatch base pair DNA N-glycosylase activity"/>
    <property type="evidence" value="ECO:0007669"/>
    <property type="project" value="UniProtKB-EC"/>
</dbReference>
<evidence type="ECO:0000256" key="7">
    <source>
        <dbReference type="ARBA" id="ARBA00022763"/>
    </source>
</evidence>
<evidence type="ECO:0000256" key="10">
    <source>
        <dbReference type="ARBA" id="ARBA00023014"/>
    </source>
</evidence>
<proteinExistence type="inferred from homology"/>
<feature type="domain" description="HhH-GPD" evidence="13">
    <location>
        <begin position="61"/>
        <end position="212"/>
    </location>
</feature>
<dbReference type="Gene3D" id="1.10.1670.10">
    <property type="entry name" value="Helix-hairpin-Helix base-excision DNA repair enzymes (C-terminal)"/>
    <property type="match status" value="1"/>
</dbReference>
<dbReference type="GO" id="GO:0006284">
    <property type="term" value="P:base-excision repair"/>
    <property type="evidence" value="ECO:0007669"/>
    <property type="project" value="InterPro"/>
</dbReference>
<evidence type="ECO:0000256" key="9">
    <source>
        <dbReference type="ARBA" id="ARBA00023004"/>
    </source>
</evidence>
<dbReference type="InterPro" id="IPR023170">
    <property type="entry name" value="HhH_base_excis_C"/>
</dbReference>
<comment type="catalytic activity">
    <reaction evidence="1">
        <text>Hydrolyzes free adenine bases from 7,8-dihydro-8-oxoguanine:adenine mismatched double-stranded DNA, leaving an apurinic site.</text>
        <dbReference type="EC" id="3.2.2.31"/>
    </reaction>
</comment>
<evidence type="ECO:0000256" key="3">
    <source>
        <dbReference type="ARBA" id="ARBA00008343"/>
    </source>
</evidence>
<dbReference type="AlphaFoldDB" id="L1MA66"/>
<dbReference type="SUPFAM" id="SSF48150">
    <property type="entry name" value="DNA-glycosylase"/>
    <property type="match status" value="1"/>
</dbReference>
<dbReference type="GO" id="GO:0035485">
    <property type="term" value="F:adenine/guanine mispair binding"/>
    <property type="evidence" value="ECO:0007669"/>
    <property type="project" value="TreeGrafter"/>
</dbReference>
<protein>
    <recommendedName>
        <fullName evidence="5">Adenine DNA glycosylase</fullName>
        <ecNumber evidence="4">3.2.2.31</ecNumber>
    </recommendedName>
</protein>
<dbReference type="CDD" id="cd00056">
    <property type="entry name" value="ENDO3c"/>
    <property type="match status" value="1"/>
</dbReference>
<evidence type="ECO:0000256" key="1">
    <source>
        <dbReference type="ARBA" id="ARBA00000843"/>
    </source>
</evidence>
<keyword evidence="6" id="KW-0479">Metal-binding</keyword>
<keyword evidence="8" id="KW-0378">Hydrolase</keyword>
<dbReference type="GO" id="GO:0034039">
    <property type="term" value="F:8-oxo-7,8-dihydroguanine DNA N-glycosylase activity"/>
    <property type="evidence" value="ECO:0007669"/>
    <property type="project" value="TreeGrafter"/>
</dbReference>
<evidence type="ECO:0000256" key="5">
    <source>
        <dbReference type="ARBA" id="ARBA00022023"/>
    </source>
</evidence>
<dbReference type="Proteomes" id="UP000010445">
    <property type="component" value="Unassembled WGS sequence"/>
</dbReference>
<accession>L1MA66</accession>
<keyword evidence="12" id="KW-0326">Glycosidase</keyword>
<keyword evidence="11" id="KW-0234">DNA repair</keyword>